<evidence type="ECO:0000256" key="1">
    <source>
        <dbReference type="ARBA" id="ARBA00023015"/>
    </source>
</evidence>
<evidence type="ECO:0000313" key="5">
    <source>
        <dbReference type="EMBL" id="GAA1493712.1"/>
    </source>
</evidence>
<proteinExistence type="predicted"/>
<evidence type="ECO:0000313" key="6">
    <source>
        <dbReference type="Proteomes" id="UP001501742"/>
    </source>
</evidence>
<dbReference type="PROSITE" id="PS50949">
    <property type="entry name" value="HTH_GNTR"/>
    <property type="match status" value="1"/>
</dbReference>
<dbReference type="InterPro" id="IPR036390">
    <property type="entry name" value="WH_DNA-bd_sf"/>
</dbReference>
<dbReference type="RefSeq" id="WP_204610221.1">
    <property type="nucleotide sequence ID" value="NZ_BAAAJX010000010.1"/>
</dbReference>
<dbReference type="InterPro" id="IPR036388">
    <property type="entry name" value="WH-like_DNA-bd_sf"/>
</dbReference>
<gene>
    <name evidence="5" type="ORF">GCM10009627_20580</name>
</gene>
<comment type="caution">
    <text evidence="5">The sequence shown here is derived from an EMBL/GenBank/DDBJ whole genome shotgun (WGS) entry which is preliminary data.</text>
</comment>
<dbReference type="Pfam" id="PF07729">
    <property type="entry name" value="FCD"/>
    <property type="match status" value="1"/>
</dbReference>
<sequence length="218" mass="23950">MTTTEPALSLPRQIHARLREAIIRGEYPQGHKLAETRIAEELAVSRVPLREAVPMLEVEGFVTSTPRRGAVVSTWTSRLIHELFDLREVLEVGAAGHAARAVGRGVATDELEAALAWSQSVVEDGDPYRIAEASTRFHEAIVAMTGNSLLQASMRSVSGRVQWLFYLTSALDVHDAFHDHVELAAAIARGDERMAEALAYSHIERDRTPSFAVLHPPA</sequence>
<dbReference type="SUPFAM" id="SSF46785">
    <property type="entry name" value="Winged helix' DNA-binding domain"/>
    <property type="match status" value="1"/>
</dbReference>
<feature type="domain" description="HTH gntR-type" evidence="4">
    <location>
        <begin position="8"/>
        <end position="75"/>
    </location>
</feature>
<dbReference type="Gene3D" id="1.20.120.530">
    <property type="entry name" value="GntR ligand-binding domain-like"/>
    <property type="match status" value="1"/>
</dbReference>
<organism evidence="5 6">
    <name type="scientific">Curtobacterium herbarum</name>
    <dbReference type="NCBI Taxonomy" id="150122"/>
    <lineage>
        <taxon>Bacteria</taxon>
        <taxon>Bacillati</taxon>
        <taxon>Actinomycetota</taxon>
        <taxon>Actinomycetes</taxon>
        <taxon>Micrococcales</taxon>
        <taxon>Microbacteriaceae</taxon>
        <taxon>Curtobacterium</taxon>
    </lineage>
</organism>
<dbReference type="Pfam" id="PF00392">
    <property type="entry name" value="GntR"/>
    <property type="match status" value="1"/>
</dbReference>
<dbReference type="CDD" id="cd07377">
    <property type="entry name" value="WHTH_GntR"/>
    <property type="match status" value="1"/>
</dbReference>
<keyword evidence="1" id="KW-0805">Transcription regulation</keyword>
<dbReference type="PRINTS" id="PR00035">
    <property type="entry name" value="HTHGNTR"/>
</dbReference>
<dbReference type="PANTHER" id="PTHR43537">
    <property type="entry name" value="TRANSCRIPTIONAL REGULATOR, GNTR FAMILY"/>
    <property type="match status" value="1"/>
</dbReference>
<reference evidence="6" key="1">
    <citation type="journal article" date="2019" name="Int. J. Syst. Evol. Microbiol.">
        <title>The Global Catalogue of Microorganisms (GCM) 10K type strain sequencing project: providing services to taxonomists for standard genome sequencing and annotation.</title>
        <authorList>
            <consortium name="The Broad Institute Genomics Platform"/>
            <consortium name="The Broad Institute Genome Sequencing Center for Infectious Disease"/>
            <person name="Wu L."/>
            <person name="Ma J."/>
        </authorList>
    </citation>
    <scope>NUCLEOTIDE SEQUENCE [LARGE SCALE GENOMIC DNA]</scope>
    <source>
        <strain evidence="6">JCM 12140</strain>
    </source>
</reference>
<evidence type="ECO:0000256" key="2">
    <source>
        <dbReference type="ARBA" id="ARBA00023125"/>
    </source>
</evidence>
<dbReference type="PANTHER" id="PTHR43537:SF50">
    <property type="entry name" value="TRANSCRIPTIONAL REGULATORY PROTEIN"/>
    <property type="match status" value="1"/>
</dbReference>
<dbReference type="EMBL" id="BAAAJX010000010">
    <property type="protein sequence ID" value="GAA1493712.1"/>
    <property type="molecule type" value="Genomic_DNA"/>
</dbReference>
<dbReference type="InterPro" id="IPR000524">
    <property type="entry name" value="Tscrpt_reg_HTH_GntR"/>
</dbReference>
<dbReference type="InterPro" id="IPR011711">
    <property type="entry name" value="GntR_C"/>
</dbReference>
<keyword evidence="6" id="KW-1185">Reference proteome</keyword>
<name>A0ABP4K8V4_9MICO</name>
<dbReference type="SMART" id="SM00345">
    <property type="entry name" value="HTH_GNTR"/>
    <property type="match status" value="1"/>
</dbReference>
<dbReference type="InterPro" id="IPR008920">
    <property type="entry name" value="TF_FadR/GntR_C"/>
</dbReference>
<evidence type="ECO:0000259" key="4">
    <source>
        <dbReference type="PROSITE" id="PS50949"/>
    </source>
</evidence>
<accession>A0ABP4K8V4</accession>
<dbReference type="Proteomes" id="UP001501742">
    <property type="component" value="Unassembled WGS sequence"/>
</dbReference>
<keyword evidence="3" id="KW-0804">Transcription</keyword>
<dbReference type="SMART" id="SM00895">
    <property type="entry name" value="FCD"/>
    <property type="match status" value="1"/>
</dbReference>
<protein>
    <submittedName>
        <fullName evidence="5">GntR family transcriptional regulator</fullName>
    </submittedName>
</protein>
<keyword evidence="2" id="KW-0238">DNA-binding</keyword>
<dbReference type="SUPFAM" id="SSF48008">
    <property type="entry name" value="GntR ligand-binding domain-like"/>
    <property type="match status" value="1"/>
</dbReference>
<dbReference type="Gene3D" id="1.10.10.10">
    <property type="entry name" value="Winged helix-like DNA-binding domain superfamily/Winged helix DNA-binding domain"/>
    <property type="match status" value="1"/>
</dbReference>
<evidence type="ECO:0000256" key="3">
    <source>
        <dbReference type="ARBA" id="ARBA00023163"/>
    </source>
</evidence>